<dbReference type="Pfam" id="PF20113">
    <property type="entry name" value="DUF6503"/>
    <property type="match status" value="1"/>
</dbReference>
<keyword evidence="2" id="KW-1185">Reference proteome</keyword>
<accession>A0ABT7WAU9</accession>
<dbReference type="InterPro" id="IPR045444">
    <property type="entry name" value="DUF6503"/>
</dbReference>
<comment type="caution">
    <text evidence="1">The sequence shown here is derived from an EMBL/GenBank/DDBJ whole genome shotgun (WGS) entry which is preliminary data.</text>
</comment>
<evidence type="ECO:0000313" key="2">
    <source>
        <dbReference type="Proteomes" id="UP001174839"/>
    </source>
</evidence>
<proteinExistence type="predicted"/>
<sequence length="240" mass="27793">MRNLLILSCFLFCFFIGKSQDLTAEDLLTKSIAYHDPDGVWGSMNGVFTVRMDTPDRPARISEITINQESGLFRLYVEQNGATKTYEVSGSKCTLLLNGKETFSDAEAEEQGLNCERARMYRDYYSYLYGLPMKLRDKGTKLDPAVQKKTFKGKAYLVLKVTYDEAVGKDIWYFYFDPVTYAMEVYQFFHDESKNDGEYILLKEIQNVSGIKMPKVRAWYYNKDDKYLGTDTLMNSEKTE</sequence>
<dbReference type="Proteomes" id="UP001174839">
    <property type="component" value="Unassembled WGS sequence"/>
</dbReference>
<protein>
    <submittedName>
        <fullName evidence="1">DUF6503 family protein</fullName>
    </submittedName>
</protein>
<name>A0ABT7WAU9_9FLAO</name>
<gene>
    <name evidence="1" type="ORF">QU605_01110</name>
</gene>
<dbReference type="RefSeq" id="WP_289723415.1">
    <property type="nucleotide sequence ID" value="NZ_JAUDUY010000001.1"/>
</dbReference>
<reference evidence="1" key="1">
    <citation type="submission" date="2023-06" db="EMBL/GenBank/DDBJ databases">
        <title>Robiginitalea aurantiacus sp. nov. and Algoriphagus sediminis sp. nov., isolated from coastal sediment.</title>
        <authorList>
            <person name="Zhou Z.Y."/>
            <person name="An J."/>
            <person name="Jia Y.W."/>
            <person name="Du Z.J."/>
        </authorList>
    </citation>
    <scope>NUCLEOTIDE SEQUENCE</scope>
    <source>
        <strain evidence="1">M39</strain>
    </source>
</reference>
<dbReference type="EMBL" id="JAUDUY010000001">
    <property type="protein sequence ID" value="MDM9630050.1"/>
    <property type="molecule type" value="Genomic_DNA"/>
</dbReference>
<organism evidence="1 2">
    <name type="scientific">Robiginitalea aurantiaca</name>
    <dbReference type="NCBI Taxonomy" id="3056915"/>
    <lineage>
        <taxon>Bacteria</taxon>
        <taxon>Pseudomonadati</taxon>
        <taxon>Bacteroidota</taxon>
        <taxon>Flavobacteriia</taxon>
        <taxon>Flavobacteriales</taxon>
        <taxon>Flavobacteriaceae</taxon>
        <taxon>Robiginitalea</taxon>
    </lineage>
</organism>
<evidence type="ECO:0000313" key="1">
    <source>
        <dbReference type="EMBL" id="MDM9630050.1"/>
    </source>
</evidence>